<accession>A0AAN1XVT7</accession>
<proteinExistence type="predicted"/>
<dbReference type="Pfam" id="PF01408">
    <property type="entry name" value="GFO_IDH_MocA"/>
    <property type="match status" value="1"/>
</dbReference>
<keyword evidence="5" id="KW-1185">Reference proteome</keyword>
<dbReference type="GO" id="GO:0016491">
    <property type="term" value="F:oxidoreductase activity"/>
    <property type="evidence" value="ECO:0007669"/>
    <property type="project" value="UniProtKB-KW"/>
</dbReference>
<dbReference type="SUPFAM" id="SSF51735">
    <property type="entry name" value="NAD(P)-binding Rossmann-fold domains"/>
    <property type="match status" value="1"/>
</dbReference>
<evidence type="ECO:0000313" key="4">
    <source>
        <dbReference type="EMBL" id="BDE06331.1"/>
    </source>
</evidence>
<dbReference type="EMBL" id="AP025523">
    <property type="protein sequence ID" value="BDE06331.1"/>
    <property type="molecule type" value="Genomic_DNA"/>
</dbReference>
<dbReference type="InterPro" id="IPR000683">
    <property type="entry name" value="Gfo/Idh/MocA-like_OxRdtase_N"/>
</dbReference>
<dbReference type="Gene3D" id="3.30.360.10">
    <property type="entry name" value="Dihydrodipicolinate Reductase, domain 2"/>
    <property type="match status" value="1"/>
</dbReference>
<dbReference type="RefSeq" id="WP_317997297.1">
    <property type="nucleotide sequence ID" value="NZ_AP025523.1"/>
</dbReference>
<dbReference type="InterPro" id="IPR055170">
    <property type="entry name" value="GFO_IDH_MocA-like_dom"/>
</dbReference>
<dbReference type="AlphaFoldDB" id="A0AAN1XVT7"/>
<name>A0AAN1XVT7_UNVUL</name>
<dbReference type="InterPro" id="IPR036291">
    <property type="entry name" value="NAD(P)-bd_dom_sf"/>
</dbReference>
<dbReference type="KEGG" id="vab:WPS_16070"/>
<protein>
    <submittedName>
        <fullName evidence="4">Dehydrogenase</fullName>
    </submittedName>
</protein>
<dbReference type="InterPro" id="IPR050463">
    <property type="entry name" value="Gfo/Idh/MocA_oxidrdct_glycsds"/>
</dbReference>
<dbReference type="GO" id="GO:0000166">
    <property type="term" value="F:nucleotide binding"/>
    <property type="evidence" value="ECO:0007669"/>
    <property type="project" value="InterPro"/>
</dbReference>
<dbReference type="Pfam" id="PF22725">
    <property type="entry name" value="GFO_IDH_MocA_C3"/>
    <property type="match status" value="1"/>
</dbReference>
<evidence type="ECO:0000259" key="3">
    <source>
        <dbReference type="Pfam" id="PF22725"/>
    </source>
</evidence>
<evidence type="ECO:0000313" key="5">
    <source>
        <dbReference type="Proteomes" id="UP001317532"/>
    </source>
</evidence>
<dbReference type="PANTHER" id="PTHR43818">
    <property type="entry name" value="BCDNA.GH03377"/>
    <property type="match status" value="1"/>
</dbReference>
<dbReference type="Proteomes" id="UP001317532">
    <property type="component" value="Chromosome"/>
</dbReference>
<dbReference type="SUPFAM" id="SSF55347">
    <property type="entry name" value="Glyceraldehyde-3-phosphate dehydrogenase-like, C-terminal domain"/>
    <property type="match status" value="1"/>
</dbReference>
<feature type="domain" description="Gfo/Idh/MocA-like oxidoreductase N-terminal" evidence="2">
    <location>
        <begin position="4"/>
        <end position="117"/>
    </location>
</feature>
<dbReference type="Gene3D" id="3.40.50.720">
    <property type="entry name" value="NAD(P)-binding Rossmann-like Domain"/>
    <property type="match status" value="1"/>
</dbReference>
<reference evidence="4 5" key="1">
    <citation type="journal article" date="2022" name="ISME Commun">
        <title>Vulcanimicrobium alpinus gen. nov. sp. nov., the first cultivated representative of the candidate phylum 'Eremiobacterota', is a metabolically versatile aerobic anoxygenic phototroph.</title>
        <authorList>
            <person name="Yabe S."/>
            <person name="Muto K."/>
            <person name="Abe K."/>
            <person name="Yokota A."/>
            <person name="Staudigel H."/>
            <person name="Tebo B.M."/>
        </authorList>
    </citation>
    <scope>NUCLEOTIDE SEQUENCE [LARGE SCALE GENOMIC DNA]</scope>
    <source>
        <strain evidence="4 5">WC8-2</strain>
    </source>
</reference>
<feature type="domain" description="GFO/IDH/MocA-like oxidoreductase" evidence="3">
    <location>
        <begin position="129"/>
        <end position="258"/>
    </location>
</feature>
<evidence type="ECO:0000256" key="1">
    <source>
        <dbReference type="ARBA" id="ARBA00023002"/>
    </source>
</evidence>
<evidence type="ECO:0000259" key="2">
    <source>
        <dbReference type="Pfam" id="PF01408"/>
    </source>
</evidence>
<organism evidence="4 5">
    <name type="scientific">Vulcanimicrobium alpinum</name>
    <dbReference type="NCBI Taxonomy" id="3016050"/>
    <lineage>
        <taxon>Bacteria</taxon>
        <taxon>Bacillati</taxon>
        <taxon>Vulcanimicrobiota</taxon>
        <taxon>Vulcanimicrobiia</taxon>
        <taxon>Vulcanimicrobiales</taxon>
        <taxon>Vulcanimicrobiaceae</taxon>
        <taxon>Vulcanimicrobium</taxon>
    </lineage>
</organism>
<gene>
    <name evidence="4" type="ORF">WPS_16070</name>
</gene>
<dbReference type="PANTHER" id="PTHR43818:SF11">
    <property type="entry name" value="BCDNA.GH03377"/>
    <property type="match status" value="1"/>
</dbReference>
<sequence length="343" mass="36801">MSALKVGIVGSGFGGIVHAPAFALHPRFEVIAIASPVNARRVADERRIPLAFASTQEMLAGAELDVVSVASPPFDHHPSVMAALAAGKHVLCEKPFAVNVAQAEEMVAAAERAGVATALAFEFRYVPTVRAVLELIENRHVGALREIEVARMGSELLERKTDRARGWWFDLERGGGVANAVMPHFFDLANQLAGRAPRATHGLLRTANPHRVDAQGPFSSTVADGAFAYVDYGDGIVARVSTDSTTVVESLTVAVHGEVRSAVANGPWFSDLALFAIGDDEQDELEIAESPYHRHRVIAPNIPWFLSLLDDFAERIDLGGGHGPTFADGLTVQRQLEAIGYTV</sequence>
<keyword evidence="1" id="KW-0560">Oxidoreductase</keyword>